<dbReference type="InterPro" id="IPR013517">
    <property type="entry name" value="FG-GAP"/>
</dbReference>
<organism evidence="3 4">
    <name type="scientific">Microbacterium azadirachtae</name>
    <dbReference type="NCBI Taxonomy" id="582680"/>
    <lineage>
        <taxon>Bacteria</taxon>
        <taxon>Bacillati</taxon>
        <taxon>Actinomycetota</taxon>
        <taxon>Actinomycetes</taxon>
        <taxon>Micrococcales</taxon>
        <taxon>Microbacteriaceae</taxon>
        <taxon>Microbacterium</taxon>
    </lineage>
</organism>
<dbReference type="SUPFAM" id="SSF69318">
    <property type="entry name" value="Integrin alpha N-terminal domain"/>
    <property type="match status" value="2"/>
</dbReference>
<dbReference type="InterPro" id="IPR028994">
    <property type="entry name" value="Integrin_alpha_N"/>
</dbReference>
<feature type="chain" id="PRO_5039382875" evidence="2">
    <location>
        <begin position="18"/>
        <end position="789"/>
    </location>
</feature>
<dbReference type="PANTHER" id="PTHR44103">
    <property type="entry name" value="PROPROTEIN CONVERTASE P"/>
    <property type="match status" value="1"/>
</dbReference>
<evidence type="ECO:0000313" key="3">
    <source>
        <dbReference type="EMBL" id="KJL21545.1"/>
    </source>
</evidence>
<dbReference type="Pfam" id="PF13517">
    <property type="entry name" value="FG-GAP_3"/>
    <property type="match status" value="3"/>
</dbReference>
<proteinExistence type="predicted"/>
<keyword evidence="4" id="KW-1185">Reference proteome</keyword>
<evidence type="ECO:0000313" key="4">
    <source>
        <dbReference type="Proteomes" id="UP000033448"/>
    </source>
</evidence>
<feature type="signal peptide" evidence="2">
    <location>
        <begin position="1"/>
        <end position="17"/>
    </location>
</feature>
<dbReference type="PATRIC" id="fig|582680.7.peg.2561"/>
<protein>
    <submittedName>
        <fullName evidence="3">FG-GAP repeat protein</fullName>
    </submittedName>
</protein>
<keyword evidence="1 2" id="KW-0732">Signal</keyword>
<dbReference type="PANTHER" id="PTHR44103:SF1">
    <property type="entry name" value="PROPROTEIN CONVERTASE P"/>
    <property type="match status" value="1"/>
</dbReference>
<gene>
    <name evidence="3" type="ORF">RL72_02506</name>
</gene>
<sequence length="789" mass="81672">MLVIAAVLLSVLAPAIAGGPPASAVQTSLASSATTSVRPMTLDGWNAGNIISDAVFTNKTTMSADQIQSFFNAKVVSCQAGYTCLKDFRVTSQDRPADAYCRGYSGTANESAASIIYRVSQSCNINPQVLIVMLQKEQGLVTHTWPSSWRYDSALGQGCPDDAPCDPTYVGFFQQIYGAARQMQIYMEGRWFTWYAPGNTWNILYNPNQGCGSGPVYIANKATAALYYYTPYQPNAAALRAGYGEGDSCSAYGNRNFYNYFTDWFGSTQTSTPAQPPVTLQPINTSGHVLAVNAAGQLLAYPFKNVTWGAPIQVGSGFAGRKVFGVGDLTGDGNRDAIDVRSDGTVDVISGTGTGYDAVRTLPVNWSGAALIAPAGDFDGDGIPDMFTTRADGTLLLWRGTAQGGLREGIPVGSGWQGFTALVGGVDFSGDGVPDLIGRTSGGSLVVYFGNGRGGWAGQRVVGSGWNGMSAIFSPGDFGADGTADLLARDGQGRLLLYAGLGGGAFSSGTIVGGGWDVMTSLSGPGAPATKARALPAGAGDLNGDGAADVVALTSAGALTVYRGNGTGGWGAVSYARTDWAGQARLIPLGDFTGDGFRDVGSVDASGTFRLWKGDGAGGFADPIVIGSGWDPKQVIVGSMDFDGDGNTDVLMRNSAGDLLLYRGNGAGGWITGRGERIGSGWGVFDAVFYAGDFDGDRRGDLIARRADGSLWLYGTDGAGSWVSAKQIGTGWSIMTAVVSTGDFDGDGAADVIARLPDGGLMLYRGDGAGGWKGSTIIGSGWSVFSQIG</sequence>
<dbReference type="AlphaFoldDB" id="A0A0F0KN26"/>
<evidence type="ECO:0000256" key="2">
    <source>
        <dbReference type="SAM" id="SignalP"/>
    </source>
</evidence>
<dbReference type="Proteomes" id="UP000033448">
    <property type="component" value="Unassembled WGS sequence"/>
</dbReference>
<comment type="caution">
    <text evidence="3">The sequence shown here is derived from an EMBL/GenBank/DDBJ whole genome shotgun (WGS) entry which is preliminary data.</text>
</comment>
<dbReference type="EMBL" id="JYIT01000081">
    <property type="protein sequence ID" value="KJL21545.1"/>
    <property type="molecule type" value="Genomic_DNA"/>
</dbReference>
<evidence type="ECO:0000256" key="1">
    <source>
        <dbReference type="ARBA" id="ARBA00022729"/>
    </source>
</evidence>
<name>A0A0F0KN26_9MICO</name>
<accession>A0A0F0KN26</accession>
<reference evidence="3 4" key="1">
    <citation type="submission" date="2015-02" db="EMBL/GenBank/DDBJ databases">
        <title>Draft genome sequences of ten Microbacterium spp. with emphasis on heavy metal contaminated environments.</title>
        <authorList>
            <person name="Corretto E."/>
        </authorList>
    </citation>
    <scope>NUCLEOTIDE SEQUENCE [LARGE SCALE GENOMIC DNA]</scope>
    <source>
        <strain evidence="3 4">DSM 23848</strain>
    </source>
</reference>
<dbReference type="Gene3D" id="2.115.10.10">
    <property type="entry name" value="Tachylectin 2"/>
    <property type="match status" value="2"/>
</dbReference>